<keyword evidence="2" id="KW-0472">Membrane</keyword>
<evidence type="ECO:0000313" key="3">
    <source>
        <dbReference type="EMBL" id="QEH38765.1"/>
    </source>
</evidence>
<sequence>MPNQSLRSCIGFCTVSWTLITLIVDAGFAASFSRGLVAGRPLRGADLITLLFFVPFNAIAAFLCVQLFGRRVLPVWTAFLRARRHPLTSGGLAAMAALLPVLFVSFARADISLMQAVVGWVAVLSASVADYRMSPLPERLGDRNRLRPAQPALPSRRPSREAGHRPPGLVPSVPLGDTAAAPTGVVVTNRLLLPTGESSFAARPDVAARLEAIGCGSSPPRGRTQDERLDDLERKLDRVLRALDR</sequence>
<protein>
    <submittedName>
        <fullName evidence="3">Uncharacterized protein</fullName>
    </submittedName>
</protein>
<proteinExistence type="predicted"/>
<feature type="region of interest" description="Disordered" evidence="1">
    <location>
        <begin position="140"/>
        <end position="175"/>
    </location>
</feature>
<keyword evidence="2" id="KW-1133">Transmembrane helix</keyword>
<feature type="transmembrane region" description="Helical" evidence="2">
    <location>
        <begin position="89"/>
        <end position="107"/>
    </location>
</feature>
<organism evidence="3 4">
    <name type="scientific">Aquisphaera giovannonii</name>
    <dbReference type="NCBI Taxonomy" id="406548"/>
    <lineage>
        <taxon>Bacteria</taxon>
        <taxon>Pseudomonadati</taxon>
        <taxon>Planctomycetota</taxon>
        <taxon>Planctomycetia</taxon>
        <taxon>Isosphaerales</taxon>
        <taxon>Isosphaeraceae</taxon>
        <taxon>Aquisphaera</taxon>
    </lineage>
</organism>
<dbReference type="AlphaFoldDB" id="A0A5B9WFC5"/>
<dbReference type="KEGG" id="agv:OJF2_73710"/>
<dbReference type="Proteomes" id="UP000324233">
    <property type="component" value="Chromosome"/>
</dbReference>
<reference evidence="3 4" key="1">
    <citation type="submission" date="2019-08" db="EMBL/GenBank/DDBJ databases">
        <title>Deep-cultivation of Planctomycetes and their phenomic and genomic characterization uncovers novel biology.</title>
        <authorList>
            <person name="Wiegand S."/>
            <person name="Jogler M."/>
            <person name="Boedeker C."/>
            <person name="Pinto D."/>
            <person name="Vollmers J."/>
            <person name="Rivas-Marin E."/>
            <person name="Kohn T."/>
            <person name="Peeters S.H."/>
            <person name="Heuer A."/>
            <person name="Rast P."/>
            <person name="Oberbeckmann S."/>
            <person name="Bunk B."/>
            <person name="Jeske O."/>
            <person name="Meyerdierks A."/>
            <person name="Storesund J.E."/>
            <person name="Kallscheuer N."/>
            <person name="Luecker S."/>
            <person name="Lage O.M."/>
            <person name="Pohl T."/>
            <person name="Merkel B.J."/>
            <person name="Hornburger P."/>
            <person name="Mueller R.-W."/>
            <person name="Bruemmer F."/>
            <person name="Labrenz M."/>
            <person name="Spormann A.M."/>
            <person name="Op den Camp H."/>
            <person name="Overmann J."/>
            <person name="Amann R."/>
            <person name="Jetten M.S.M."/>
            <person name="Mascher T."/>
            <person name="Medema M.H."/>
            <person name="Devos D.P."/>
            <person name="Kaster A.-K."/>
            <person name="Ovreas L."/>
            <person name="Rohde M."/>
            <person name="Galperin M.Y."/>
            <person name="Jogler C."/>
        </authorList>
    </citation>
    <scope>NUCLEOTIDE SEQUENCE [LARGE SCALE GENOMIC DNA]</scope>
    <source>
        <strain evidence="3 4">OJF2</strain>
    </source>
</reference>
<evidence type="ECO:0000256" key="2">
    <source>
        <dbReference type="SAM" id="Phobius"/>
    </source>
</evidence>
<keyword evidence="2" id="KW-0812">Transmembrane</keyword>
<feature type="transmembrane region" description="Helical" evidence="2">
    <location>
        <begin position="45"/>
        <end position="68"/>
    </location>
</feature>
<evidence type="ECO:0000256" key="1">
    <source>
        <dbReference type="SAM" id="MobiDB-lite"/>
    </source>
</evidence>
<keyword evidence="4" id="KW-1185">Reference proteome</keyword>
<dbReference type="EMBL" id="CP042997">
    <property type="protein sequence ID" value="QEH38765.1"/>
    <property type="molecule type" value="Genomic_DNA"/>
</dbReference>
<dbReference type="RefSeq" id="WP_148598172.1">
    <property type="nucleotide sequence ID" value="NZ_CP042997.1"/>
</dbReference>
<accession>A0A5B9WFC5</accession>
<name>A0A5B9WFC5_9BACT</name>
<gene>
    <name evidence="3" type="ORF">OJF2_73710</name>
</gene>
<evidence type="ECO:0000313" key="4">
    <source>
        <dbReference type="Proteomes" id="UP000324233"/>
    </source>
</evidence>